<dbReference type="Proteomes" id="UP001180973">
    <property type="component" value="Unassembled WGS sequence"/>
</dbReference>
<reference evidence="3" key="1">
    <citation type="submission" date="2023-09" db="EMBL/GenBank/DDBJ databases">
        <title>30 novel species of actinomycetes from the DSMZ collection.</title>
        <authorList>
            <person name="Nouioui I."/>
        </authorList>
    </citation>
    <scope>NUCLEOTIDE SEQUENCE</scope>
    <source>
        <strain evidence="3">DSM 115977</strain>
    </source>
</reference>
<evidence type="ECO:0000313" key="3">
    <source>
        <dbReference type="EMBL" id="MDT0528877.1"/>
    </source>
</evidence>
<dbReference type="InterPro" id="IPR015590">
    <property type="entry name" value="Aldehyde_DH_dom"/>
</dbReference>
<dbReference type="Gene3D" id="3.40.605.10">
    <property type="entry name" value="Aldehyde Dehydrogenase, Chain A, domain 1"/>
    <property type="match status" value="1"/>
</dbReference>
<organism evidence="3 4">
    <name type="scientific">Micromonospora reichwaldensis</name>
    <dbReference type="NCBI Taxonomy" id="3075516"/>
    <lineage>
        <taxon>Bacteria</taxon>
        <taxon>Bacillati</taxon>
        <taxon>Actinomycetota</taxon>
        <taxon>Actinomycetes</taxon>
        <taxon>Micromonosporales</taxon>
        <taxon>Micromonosporaceae</taxon>
        <taxon>Micromonospora</taxon>
    </lineage>
</organism>
<dbReference type="PROSITE" id="PS00070">
    <property type="entry name" value="ALDEHYDE_DEHYDR_CYS"/>
    <property type="match status" value="1"/>
</dbReference>
<evidence type="ECO:0000256" key="1">
    <source>
        <dbReference type="ARBA" id="ARBA00023002"/>
    </source>
</evidence>
<dbReference type="InterPro" id="IPR016160">
    <property type="entry name" value="Ald_DH_CS_CYS"/>
</dbReference>
<dbReference type="Pfam" id="PF00171">
    <property type="entry name" value="Aldedh"/>
    <property type="match status" value="1"/>
</dbReference>
<comment type="caution">
    <text evidence="3">The sequence shown here is derived from an EMBL/GenBank/DDBJ whole genome shotgun (WGS) entry which is preliminary data.</text>
</comment>
<feature type="domain" description="Aldehyde dehydrogenase" evidence="2">
    <location>
        <begin position="33"/>
        <end position="479"/>
    </location>
</feature>
<dbReference type="SUPFAM" id="SSF53720">
    <property type="entry name" value="ALDH-like"/>
    <property type="match status" value="1"/>
</dbReference>
<evidence type="ECO:0000313" key="4">
    <source>
        <dbReference type="Proteomes" id="UP001180973"/>
    </source>
</evidence>
<sequence>MTDSPIVDEVLATPSAVRIGGRAVPGAVTGAPTLPVVDPSTGTAFAEVGTGGSADAARALTAATDALPTWATTPVAVRAAALRAIADDIEALATRPDWAGLITRETGKRLAESTAELGLTVTYFRVMADLVERQEEQRLTVVPQHEHRVSARPVGVAAVLTPWNFPVSIPARKIAPALAAGCPVLFKPSELAPLSSMVLAAVCERHLPDGVLGTVLGTPADVVSPWLAAPAVRAVSFTGSTRVGRLVATEAAPRFLRTVMELGGCAPFVVLPDADPQAAAQTLMVAKYRNNGQSCIAANQILVAREVAGEFVEAFVEATRALRVGDPRDPGTDIGPLAPAGDPARMAGLVDEAVARGARAVAPHGAAPSAGHYAAPTVLLDAPVDSHAMTGEIFGPVAPVHVYDDLDAALAVHHATGYGLAGYVCGTDLDAARAVADRLRAGIVGINTGTPNTPWVPFGGLGDSGVGYEGGRPGLEAFQTHLSVASRPAGA</sequence>
<dbReference type="RefSeq" id="WP_311411068.1">
    <property type="nucleotide sequence ID" value="NZ_JAVRFL010000007.1"/>
</dbReference>
<dbReference type="InterPro" id="IPR016161">
    <property type="entry name" value="Ald_DH/histidinol_DH"/>
</dbReference>
<dbReference type="InterPro" id="IPR050740">
    <property type="entry name" value="Aldehyde_DH_Superfamily"/>
</dbReference>
<accession>A0ABU2WUX9</accession>
<gene>
    <name evidence="3" type="ORF">RM555_07725</name>
</gene>
<proteinExistence type="predicted"/>
<dbReference type="InterPro" id="IPR016163">
    <property type="entry name" value="Ald_DH_C"/>
</dbReference>
<dbReference type="EMBL" id="JAVRFL010000007">
    <property type="protein sequence ID" value="MDT0528877.1"/>
    <property type="molecule type" value="Genomic_DNA"/>
</dbReference>
<dbReference type="InterPro" id="IPR016162">
    <property type="entry name" value="Ald_DH_N"/>
</dbReference>
<dbReference type="PANTHER" id="PTHR43353:SF5">
    <property type="entry name" value="SUCCINATE-SEMIALDEHYDE DEHYDROGENASE, MITOCHONDRIAL"/>
    <property type="match status" value="1"/>
</dbReference>
<keyword evidence="1" id="KW-0560">Oxidoreductase</keyword>
<dbReference type="PANTHER" id="PTHR43353">
    <property type="entry name" value="SUCCINATE-SEMIALDEHYDE DEHYDROGENASE, MITOCHONDRIAL"/>
    <property type="match status" value="1"/>
</dbReference>
<evidence type="ECO:0000259" key="2">
    <source>
        <dbReference type="Pfam" id="PF00171"/>
    </source>
</evidence>
<keyword evidence="4" id="KW-1185">Reference proteome</keyword>
<protein>
    <submittedName>
        <fullName evidence="3">Aldehyde dehydrogenase family protein</fullName>
    </submittedName>
</protein>
<dbReference type="Gene3D" id="3.40.309.10">
    <property type="entry name" value="Aldehyde Dehydrogenase, Chain A, domain 2"/>
    <property type="match status" value="1"/>
</dbReference>
<name>A0ABU2WUX9_9ACTN</name>